<dbReference type="Proteomes" id="UP000699462">
    <property type="component" value="Unassembled WGS sequence"/>
</dbReference>
<accession>A0A8T0D514</accession>
<name>A0A8T0D514_9TREM</name>
<evidence type="ECO:0000313" key="2">
    <source>
        <dbReference type="EMBL" id="KAF8562662.1"/>
    </source>
</evidence>
<organism evidence="2 3">
    <name type="scientific">Paragonimus westermani</name>
    <dbReference type="NCBI Taxonomy" id="34504"/>
    <lineage>
        <taxon>Eukaryota</taxon>
        <taxon>Metazoa</taxon>
        <taxon>Spiralia</taxon>
        <taxon>Lophotrochozoa</taxon>
        <taxon>Platyhelminthes</taxon>
        <taxon>Trematoda</taxon>
        <taxon>Digenea</taxon>
        <taxon>Plagiorchiida</taxon>
        <taxon>Troglotremata</taxon>
        <taxon>Troglotrematidae</taxon>
        <taxon>Paragonimus</taxon>
    </lineage>
</organism>
<dbReference type="AlphaFoldDB" id="A0A8T0D514"/>
<keyword evidence="1" id="KW-0732">Signal</keyword>
<feature type="chain" id="PRO_5035750519" evidence="1">
    <location>
        <begin position="21"/>
        <end position="70"/>
    </location>
</feature>
<dbReference type="EMBL" id="JTDF01018212">
    <property type="protein sequence ID" value="KAF8562662.1"/>
    <property type="molecule type" value="Genomic_DNA"/>
</dbReference>
<evidence type="ECO:0000313" key="3">
    <source>
        <dbReference type="Proteomes" id="UP000699462"/>
    </source>
</evidence>
<sequence>MNKVILVLAVVVALICSTKATFNKHCVHRCNRDFGQCRNVCKMSLAQRRECLENCRTSLSTCLTGSCRED</sequence>
<dbReference type="OrthoDB" id="10364738at2759"/>
<feature type="signal peptide" evidence="1">
    <location>
        <begin position="1"/>
        <end position="20"/>
    </location>
</feature>
<proteinExistence type="predicted"/>
<gene>
    <name evidence="2" type="ORF">P879_11243</name>
</gene>
<reference evidence="2 3" key="1">
    <citation type="submission" date="2019-07" db="EMBL/GenBank/DDBJ databases">
        <title>Annotation for the trematode Paragonimus westermani.</title>
        <authorList>
            <person name="Choi Y.-J."/>
        </authorList>
    </citation>
    <scope>NUCLEOTIDE SEQUENCE [LARGE SCALE GENOMIC DNA]</scope>
    <source>
        <strain evidence="2">180907_Pwestermani</strain>
    </source>
</reference>
<comment type="caution">
    <text evidence="2">The sequence shown here is derived from an EMBL/GenBank/DDBJ whole genome shotgun (WGS) entry which is preliminary data.</text>
</comment>
<evidence type="ECO:0000256" key="1">
    <source>
        <dbReference type="SAM" id="SignalP"/>
    </source>
</evidence>
<protein>
    <submittedName>
        <fullName evidence="2">Uncharacterized protein</fullName>
    </submittedName>
</protein>
<keyword evidence="3" id="KW-1185">Reference proteome</keyword>